<dbReference type="STRING" id="1300222.I532_17433"/>
<accession>M8DD30</accession>
<evidence type="ECO:0000313" key="2">
    <source>
        <dbReference type="Proteomes" id="UP000012081"/>
    </source>
</evidence>
<name>M8DD30_9BACL</name>
<reference evidence="1 2" key="1">
    <citation type="submission" date="2013-03" db="EMBL/GenBank/DDBJ databases">
        <title>Assembly of a new bacterial strain Brevibacillus borstelensis AK1.</title>
        <authorList>
            <person name="Rajan I."/>
            <person name="PoliReddy D."/>
            <person name="Sugumar T."/>
            <person name="Rathinam K."/>
            <person name="Alqarawi S."/>
            <person name="Khalil A.B."/>
            <person name="Sivakumar N."/>
        </authorList>
    </citation>
    <scope>NUCLEOTIDE SEQUENCE [LARGE SCALE GENOMIC DNA]</scope>
    <source>
        <strain evidence="1 2">AK1</strain>
    </source>
</reference>
<sequence>MDIGKLLGIVKSIPKDKLKTDAGLKEVIRELGKKSGKKFSDQELNSYVSQFRKMAKTENVGSLMNKLAQKGVNPNDLGALKKKFKK</sequence>
<proteinExistence type="predicted"/>
<protein>
    <submittedName>
        <fullName evidence="1">Uncharacterized protein</fullName>
    </submittedName>
</protein>
<dbReference type="SUPFAM" id="SSF109998">
    <property type="entry name" value="Triger factor/SurA peptide-binding domain-like"/>
    <property type="match status" value="1"/>
</dbReference>
<organism evidence="1 2">
    <name type="scientific">Brevibacillus borstelensis AK1</name>
    <dbReference type="NCBI Taxonomy" id="1300222"/>
    <lineage>
        <taxon>Bacteria</taxon>
        <taxon>Bacillati</taxon>
        <taxon>Bacillota</taxon>
        <taxon>Bacilli</taxon>
        <taxon>Bacillales</taxon>
        <taxon>Paenibacillaceae</taxon>
        <taxon>Brevibacillus</taxon>
    </lineage>
</organism>
<keyword evidence="2" id="KW-1185">Reference proteome</keyword>
<comment type="caution">
    <text evidence="1">The sequence shown here is derived from an EMBL/GenBank/DDBJ whole genome shotgun (WGS) entry which is preliminary data.</text>
</comment>
<dbReference type="GeneID" id="89501952"/>
<evidence type="ECO:0000313" key="1">
    <source>
        <dbReference type="EMBL" id="EMT51358.1"/>
    </source>
</evidence>
<dbReference type="EMBL" id="APBN01000008">
    <property type="protein sequence ID" value="EMT51358.1"/>
    <property type="molecule type" value="Genomic_DNA"/>
</dbReference>
<dbReference type="AlphaFoldDB" id="M8DD30"/>
<dbReference type="PATRIC" id="fig|1300222.3.peg.3652"/>
<gene>
    <name evidence="1" type="ORF">I532_17433</name>
</gene>
<dbReference type="OrthoDB" id="2468607at2"/>
<dbReference type="RefSeq" id="WP_003389810.1">
    <property type="nucleotide sequence ID" value="NZ_APBN01000008.1"/>
</dbReference>
<dbReference type="Proteomes" id="UP000012081">
    <property type="component" value="Unassembled WGS sequence"/>
</dbReference>
<dbReference type="InterPro" id="IPR027304">
    <property type="entry name" value="Trigger_fact/SurA_dom_sf"/>
</dbReference>